<comment type="caution">
    <text evidence="2">The sequence shown here is derived from an EMBL/GenBank/DDBJ whole genome shotgun (WGS) entry which is preliminary data.</text>
</comment>
<evidence type="ECO:0000259" key="1">
    <source>
        <dbReference type="Pfam" id="PF22522"/>
    </source>
</evidence>
<dbReference type="InterPro" id="IPR054267">
    <property type="entry name" value="DUF6998"/>
</dbReference>
<dbReference type="EMBL" id="MTAO01000034">
    <property type="protein sequence ID" value="POE21951.1"/>
    <property type="molecule type" value="Genomic_DNA"/>
</dbReference>
<dbReference type="RefSeq" id="WP_052038087.1">
    <property type="nucleotide sequence ID" value="NZ_JBEHEE010000016.1"/>
</dbReference>
<name>A0ABD6VKM1_9GAMM</name>
<proteinExistence type="predicted"/>
<evidence type="ECO:0000313" key="2">
    <source>
        <dbReference type="EMBL" id="POE21951.1"/>
    </source>
</evidence>
<reference evidence="2 3" key="1">
    <citation type="submission" date="2017-01" db="EMBL/GenBank/DDBJ databases">
        <title>Comparative Genomics of 38 Pectobacterium strains comprising three species revealed the characteristics of Pectobacterium carotovorum.</title>
        <authorList>
            <person name="Xie H."/>
            <person name="Ma Y."/>
            <person name="Li X."/>
        </authorList>
    </citation>
    <scope>NUCLEOTIDE SEQUENCE [LARGE SCALE GENOMIC DNA]</scope>
    <source>
        <strain evidence="2 3">Q142</strain>
    </source>
</reference>
<dbReference type="Proteomes" id="UP000237274">
    <property type="component" value="Unassembled WGS sequence"/>
</dbReference>
<dbReference type="Pfam" id="PF22522">
    <property type="entry name" value="DUF6998"/>
    <property type="match status" value="1"/>
</dbReference>
<gene>
    <name evidence="2" type="ORF">BV926_22575</name>
</gene>
<feature type="domain" description="DUF6998" evidence="1">
    <location>
        <begin position="9"/>
        <end position="145"/>
    </location>
</feature>
<dbReference type="AlphaFoldDB" id="A0ABD6VKM1"/>
<protein>
    <recommendedName>
        <fullName evidence="1">DUF6998 domain-containing protein</fullName>
    </recommendedName>
</protein>
<organism evidence="2 3">
    <name type="scientific">Pectobacterium odoriferum</name>
    <dbReference type="NCBI Taxonomy" id="78398"/>
    <lineage>
        <taxon>Bacteria</taxon>
        <taxon>Pseudomonadati</taxon>
        <taxon>Pseudomonadota</taxon>
        <taxon>Gammaproteobacteria</taxon>
        <taxon>Enterobacterales</taxon>
        <taxon>Pectobacteriaceae</taxon>
        <taxon>Pectobacterium</taxon>
    </lineage>
</organism>
<accession>A0ABD6VKM1</accession>
<sequence length="161" mass="17731">MNDEIEELLVAAIDLAAKYKKLTGKPLGITGEVAEFYASKLLGLKLMEARSAGYDAIGSDARKIQIKGRSLADSSKPGQRVGAIRLAHEWDSVILVLMDDVFTVKEMWEAYRPEVTYALLAPGSKSRNERGSLSISKFKQIGRKVWPVHLHCVSGIADRNS</sequence>
<evidence type="ECO:0000313" key="3">
    <source>
        <dbReference type="Proteomes" id="UP000237274"/>
    </source>
</evidence>